<dbReference type="GeneID" id="85457284"/>
<comment type="caution">
    <text evidence="1">The sequence shown here is derived from an EMBL/GenBank/DDBJ whole genome shotgun (WGS) entry which is preliminary data.</text>
</comment>
<gene>
    <name evidence="1" type="ORF">BDP55DRAFT_635312</name>
</gene>
<sequence>MTMNSDAAGRRTESTYPYNASSNVCAGARNQYNGPARINKGTSINNIRPVTKINKSTNYYIRTFVLNGNTQSSRSCQNCDTNDPAGREISRVSLKTTPTSDGRQMSLPNNVDRAKHAPVSPRVSYSIHIEWINFIIRHSSIQGFDLICKFLMW</sequence>
<evidence type="ECO:0000313" key="2">
    <source>
        <dbReference type="Proteomes" id="UP001224890"/>
    </source>
</evidence>
<evidence type="ECO:0000313" key="1">
    <source>
        <dbReference type="EMBL" id="KAK1672107.1"/>
    </source>
</evidence>
<keyword evidence="2" id="KW-1185">Reference proteome</keyword>
<accession>A0AAJ0AGW3</accession>
<protein>
    <submittedName>
        <fullName evidence="1">Uncharacterized protein</fullName>
    </submittedName>
</protein>
<dbReference type="RefSeq" id="XP_060426110.1">
    <property type="nucleotide sequence ID" value="XM_060572758.1"/>
</dbReference>
<reference evidence="1" key="1">
    <citation type="submission" date="2021-06" db="EMBL/GenBank/DDBJ databases">
        <title>Comparative genomics, transcriptomics and evolutionary studies reveal genomic signatures of adaptation to plant cell wall in hemibiotrophic fungi.</title>
        <authorList>
            <consortium name="DOE Joint Genome Institute"/>
            <person name="Baroncelli R."/>
            <person name="Diaz J.F."/>
            <person name="Benocci T."/>
            <person name="Peng M."/>
            <person name="Battaglia E."/>
            <person name="Haridas S."/>
            <person name="Andreopoulos W."/>
            <person name="Labutti K."/>
            <person name="Pangilinan J."/>
            <person name="Floch G.L."/>
            <person name="Makela M.R."/>
            <person name="Henrissat B."/>
            <person name="Grigoriev I.V."/>
            <person name="Crouch J.A."/>
            <person name="De Vries R.P."/>
            <person name="Sukno S.A."/>
            <person name="Thon M.R."/>
        </authorList>
    </citation>
    <scope>NUCLEOTIDE SEQUENCE</scope>
    <source>
        <strain evidence="1">CBS 193.32</strain>
    </source>
</reference>
<proteinExistence type="predicted"/>
<dbReference type="Proteomes" id="UP001224890">
    <property type="component" value="Unassembled WGS sequence"/>
</dbReference>
<dbReference type="EMBL" id="JAHMHR010000041">
    <property type="protein sequence ID" value="KAK1672107.1"/>
    <property type="molecule type" value="Genomic_DNA"/>
</dbReference>
<dbReference type="AlphaFoldDB" id="A0AAJ0AGW3"/>
<organism evidence="1 2">
    <name type="scientific">Colletotrichum godetiae</name>
    <dbReference type="NCBI Taxonomy" id="1209918"/>
    <lineage>
        <taxon>Eukaryota</taxon>
        <taxon>Fungi</taxon>
        <taxon>Dikarya</taxon>
        <taxon>Ascomycota</taxon>
        <taxon>Pezizomycotina</taxon>
        <taxon>Sordariomycetes</taxon>
        <taxon>Hypocreomycetidae</taxon>
        <taxon>Glomerellales</taxon>
        <taxon>Glomerellaceae</taxon>
        <taxon>Colletotrichum</taxon>
        <taxon>Colletotrichum acutatum species complex</taxon>
    </lineage>
</organism>
<name>A0AAJ0AGW3_9PEZI</name>